<dbReference type="PANTHER" id="PTHR46455">
    <property type="entry name" value="SET AND MYND DOMAIN CONTAINING, ARTHROPOD-SPECIFIC, MEMBER 4, ISOFORM A"/>
    <property type="match status" value="1"/>
</dbReference>
<protein>
    <submittedName>
        <fullName evidence="1">(salmon louse) hypothetical protein</fullName>
    </submittedName>
</protein>
<name>A0A817FDA5_LEPSM</name>
<accession>A0A817FDA5</accession>
<reference evidence="1" key="1">
    <citation type="submission" date="2021-02" db="EMBL/GenBank/DDBJ databases">
        <authorList>
            <person name="Bekaert M."/>
        </authorList>
    </citation>
    <scope>NUCLEOTIDE SEQUENCE</scope>
    <source>
        <strain evidence="1">IoA-00</strain>
    </source>
</reference>
<dbReference type="EMBL" id="CAJNVT010000070">
    <property type="protein sequence ID" value="CAF2744623.1"/>
    <property type="molecule type" value="Genomic_DNA"/>
</dbReference>
<keyword evidence="2" id="KW-1185">Reference proteome</keyword>
<proteinExistence type="predicted"/>
<dbReference type="Gene3D" id="1.10.220.160">
    <property type="match status" value="1"/>
</dbReference>
<dbReference type="OrthoDB" id="5945798at2759"/>
<dbReference type="InterPro" id="IPR046341">
    <property type="entry name" value="SET_dom_sf"/>
</dbReference>
<dbReference type="PANTHER" id="PTHR46455:SF5">
    <property type="entry name" value="SET AND MYND DOMAIN CONTAINING, ARTHROPOD-SPECIFIC, MEMBER 4, ISOFORM A"/>
    <property type="match status" value="1"/>
</dbReference>
<dbReference type="InterPro" id="IPR053010">
    <property type="entry name" value="SET_SmydA-8"/>
</dbReference>
<evidence type="ECO:0000313" key="2">
    <source>
        <dbReference type="Proteomes" id="UP000675881"/>
    </source>
</evidence>
<sequence>MEDIMSRSVTKYKQQQGIFWKWMMDCIKKLEYACTQFTERSGETKDLEKTKFVEDLVKVMQVKLGAKDIISQDVHQTMGIKRTNASNLSSIGLDGANALYPTYTLMNSHCYCNSRSTIDPKTFQMRVKANRDIKSREEISTRYVTVLEGRPRRRNLIWSGWKFICECKRCEDPTEFGTYFSAIKSLKCSSGFKLSKNKYILHIS</sequence>
<dbReference type="CDD" id="cd20071">
    <property type="entry name" value="SET_SMYD"/>
    <property type="match status" value="1"/>
</dbReference>
<gene>
    <name evidence="1" type="ORF">LSAA_220</name>
</gene>
<comment type="caution">
    <text evidence="1">The sequence shown here is derived from an EMBL/GenBank/DDBJ whole genome shotgun (WGS) entry which is preliminary data.</text>
</comment>
<organism evidence="1 2">
    <name type="scientific">Lepeophtheirus salmonis</name>
    <name type="common">Salmon louse</name>
    <name type="synonym">Caligus salmonis</name>
    <dbReference type="NCBI Taxonomy" id="72036"/>
    <lineage>
        <taxon>Eukaryota</taxon>
        <taxon>Metazoa</taxon>
        <taxon>Ecdysozoa</taxon>
        <taxon>Arthropoda</taxon>
        <taxon>Crustacea</taxon>
        <taxon>Multicrustacea</taxon>
        <taxon>Hexanauplia</taxon>
        <taxon>Copepoda</taxon>
        <taxon>Siphonostomatoida</taxon>
        <taxon>Caligidae</taxon>
        <taxon>Lepeophtheirus</taxon>
    </lineage>
</organism>
<dbReference type="AlphaFoldDB" id="A0A817FDA5"/>
<dbReference type="Proteomes" id="UP000675881">
    <property type="component" value="Unassembled WGS sequence"/>
</dbReference>
<dbReference type="Gene3D" id="2.170.270.10">
    <property type="entry name" value="SET domain"/>
    <property type="match status" value="1"/>
</dbReference>
<evidence type="ECO:0000313" key="1">
    <source>
        <dbReference type="EMBL" id="CAF2744623.1"/>
    </source>
</evidence>
<dbReference type="SUPFAM" id="SSF82199">
    <property type="entry name" value="SET domain"/>
    <property type="match status" value="1"/>
</dbReference>